<keyword evidence="4" id="KW-1185">Reference proteome</keyword>
<protein>
    <submittedName>
        <fullName evidence="3">Oxidoreductase-like domain-containing protein</fullName>
    </submittedName>
</protein>
<dbReference type="InterPro" id="IPR019180">
    <property type="entry name" value="Oxidoreductase-like_N"/>
</dbReference>
<evidence type="ECO:0000259" key="2">
    <source>
        <dbReference type="Pfam" id="PF09791"/>
    </source>
</evidence>
<accession>A0ABV3TD88</accession>
<evidence type="ECO:0000256" key="1">
    <source>
        <dbReference type="SAM" id="MobiDB-lite"/>
    </source>
</evidence>
<feature type="domain" description="Oxidoreductase-like" evidence="2">
    <location>
        <begin position="10"/>
        <end position="50"/>
    </location>
</feature>
<comment type="caution">
    <text evidence="3">The sequence shown here is derived from an EMBL/GenBank/DDBJ whole genome shotgun (WGS) entry which is preliminary data.</text>
</comment>
<evidence type="ECO:0000313" key="4">
    <source>
        <dbReference type="Proteomes" id="UP001556709"/>
    </source>
</evidence>
<dbReference type="PANTHER" id="PTHR21193">
    <property type="entry name" value="OXIDOREDUCTASE-LIKE DOMAIN-CONTAINING PROTEIN 1"/>
    <property type="match status" value="1"/>
</dbReference>
<reference evidence="3 4" key="1">
    <citation type="submission" date="2024-02" db="EMBL/GenBank/DDBJ databases">
        <title>New especies of Spiribacter isolated from saline water.</title>
        <authorList>
            <person name="Leon M.J."/>
            <person name="De La Haba R."/>
            <person name="Sanchez-Porro C."/>
            <person name="Ventosa A."/>
        </authorList>
    </citation>
    <scope>NUCLEOTIDE SEQUENCE [LARGE SCALE GENOMIC DNA]</scope>
    <source>
        <strain evidence="4">ag22IC6-390</strain>
    </source>
</reference>
<gene>
    <name evidence="3" type="ORF">V6X73_07685</name>
</gene>
<proteinExistence type="predicted"/>
<dbReference type="EMBL" id="JBAKFM010000003">
    <property type="protein sequence ID" value="MEX0469605.1"/>
    <property type="molecule type" value="Genomic_DNA"/>
</dbReference>
<dbReference type="PANTHER" id="PTHR21193:SF3">
    <property type="entry name" value="OXIDOREDUCTASE-LIKE DOMAIN-CONTAINING PROTEIN 1"/>
    <property type="match status" value="1"/>
</dbReference>
<sequence>MSRASRQPAKLPPPPREPDLDECCGSGCDPCVFDLYEQRLERWRERCKALQSSQDQRS</sequence>
<dbReference type="Pfam" id="PF09791">
    <property type="entry name" value="Oxidored-like"/>
    <property type="match status" value="1"/>
</dbReference>
<evidence type="ECO:0000313" key="3">
    <source>
        <dbReference type="EMBL" id="MEX0469605.1"/>
    </source>
</evidence>
<name>A0ABV3TD88_9GAMM</name>
<dbReference type="Proteomes" id="UP001556709">
    <property type="component" value="Unassembled WGS sequence"/>
</dbReference>
<feature type="region of interest" description="Disordered" evidence="1">
    <location>
        <begin position="1"/>
        <end position="21"/>
    </location>
</feature>
<dbReference type="RefSeq" id="WP_367959059.1">
    <property type="nucleotide sequence ID" value="NZ_JBAKFH010000001.1"/>
</dbReference>
<organism evidence="3 4">
    <name type="scientific">Spiribacter pallidus</name>
    <dbReference type="NCBI Taxonomy" id="1987936"/>
    <lineage>
        <taxon>Bacteria</taxon>
        <taxon>Pseudomonadati</taxon>
        <taxon>Pseudomonadota</taxon>
        <taxon>Gammaproteobacteria</taxon>
        <taxon>Chromatiales</taxon>
        <taxon>Ectothiorhodospiraceae</taxon>
        <taxon>Spiribacter</taxon>
    </lineage>
</organism>
<dbReference type="InterPro" id="IPR039251">
    <property type="entry name" value="OXLD1"/>
</dbReference>